<sequence length="36" mass="3959">VVHAVKNPELRSLKANGIQDVRDTLELFGANLRGLN</sequence>
<keyword evidence="2" id="KW-1185">Reference proteome</keyword>
<gene>
    <name evidence="1" type="ORF">TIFTF001_055172</name>
</gene>
<dbReference type="Proteomes" id="UP001187192">
    <property type="component" value="Unassembled WGS sequence"/>
</dbReference>
<protein>
    <submittedName>
        <fullName evidence="1">Uncharacterized protein</fullName>
    </submittedName>
</protein>
<dbReference type="AlphaFoldDB" id="A0AA88ED10"/>
<feature type="non-terminal residue" evidence="1">
    <location>
        <position position="1"/>
    </location>
</feature>
<reference evidence="1" key="1">
    <citation type="submission" date="2023-07" db="EMBL/GenBank/DDBJ databases">
        <title>draft genome sequence of fig (Ficus carica).</title>
        <authorList>
            <person name="Takahashi T."/>
            <person name="Nishimura K."/>
        </authorList>
    </citation>
    <scope>NUCLEOTIDE SEQUENCE</scope>
</reference>
<comment type="caution">
    <text evidence="1">The sequence shown here is derived from an EMBL/GenBank/DDBJ whole genome shotgun (WGS) entry which is preliminary data.</text>
</comment>
<accession>A0AA88ED10</accession>
<organism evidence="1 2">
    <name type="scientific">Ficus carica</name>
    <name type="common">Common fig</name>
    <dbReference type="NCBI Taxonomy" id="3494"/>
    <lineage>
        <taxon>Eukaryota</taxon>
        <taxon>Viridiplantae</taxon>
        <taxon>Streptophyta</taxon>
        <taxon>Embryophyta</taxon>
        <taxon>Tracheophyta</taxon>
        <taxon>Spermatophyta</taxon>
        <taxon>Magnoliopsida</taxon>
        <taxon>eudicotyledons</taxon>
        <taxon>Gunneridae</taxon>
        <taxon>Pentapetalae</taxon>
        <taxon>rosids</taxon>
        <taxon>fabids</taxon>
        <taxon>Rosales</taxon>
        <taxon>Moraceae</taxon>
        <taxon>Ficeae</taxon>
        <taxon>Ficus</taxon>
    </lineage>
</organism>
<proteinExistence type="predicted"/>
<evidence type="ECO:0000313" key="2">
    <source>
        <dbReference type="Proteomes" id="UP001187192"/>
    </source>
</evidence>
<evidence type="ECO:0000313" key="1">
    <source>
        <dbReference type="EMBL" id="GMN71653.1"/>
    </source>
</evidence>
<dbReference type="EMBL" id="BTGU01016581">
    <property type="protein sequence ID" value="GMN71653.1"/>
    <property type="molecule type" value="Genomic_DNA"/>
</dbReference>
<name>A0AA88ED10_FICCA</name>